<dbReference type="EMBL" id="WHUG01000001">
    <property type="protein sequence ID" value="MQA37280.1"/>
    <property type="molecule type" value="Genomic_DNA"/>
</dbReference>
<protein>
    <submittedName>
        <fullName evidence="2">DUF4405 domain-containing protein</fullName>
    </submittedName>
</protein>
<sequence length="154" mass="17377">MHTHRHRPHINLRVERWHRRCIYASFAALLLSGAAWLLARYFFRPVGQFGETINPLEPWSMKLHGAAAMAMLFFVGSLMNAHIRRAIKAGRNLRTGWSMIAAMLVLTASGFGLYYLAGESDRPAWSSVHWVIGLAAALLFVLHVVLGRRAVHHP</sequence>
<organism evidence="2 3">
    <name type="scientific">Rugamonas aquatica</name>
    <dbReference type="NCBI Taxonomy" id="2743357"/>
    <lineage>
        <taxon>Bacteria</taxon>
        <taxon>Pseudomonadati</taxon>
        <taxon>Pseudomonadota</taxon>
        <taxon>Betaproteobacteria</taxon>
        <taxon>Burkholderiales</taxon>
        <taxon>Oxalobacteraceae</taxon>
        <taxon>Telluria group</taxon>
        <taxon>Rugamonas</taxon>
    </lineage>
</organism>
<comment type="caution">
    <text evidence="2">The sequence shown here is derived from an EMBL/GenBank/DDBJ whole genome shotgun (WGS) entry which is preliminary data.</text>
</comment>
<accession>A0A6A7MX18</accession>
<feature type="transmembrane region" description="Helical" evidence="1">
    <location>
        <begin position="95"/>
        <end position="116"/>
    </location>
</feature>
<feature type="transmembrane region" description="Helical" evidence="1">
    <location>
        <begin position="63"/>
        <end position="83"/>
    </location>
</feature>
<keyword evidence="1" id="KW-0812">Transmembrane</keyword>
<keyword evidence="1" id="KW-0472">Membrane</keyword>
<name>A0A6A7MX18_9BURK</name>
<evidence type="ECO:0000313" key="3">
    <source>
        <dbReference type="Proteomes" id="UP000440498"/>
    </source>
</evidence>
<keyword evidence="1" id="KW-1133">Transmembrane helix</keyword>
<reference evidence="2 3" key="1">
    <citation type="submission" date="2019-10" db="EMBL/GenBank/DDBJ databases">
        <title>Two novel species isolated from a subtropical stream in China.</title>
        <authorList>
            <person name="Lu H."/>
        </authorList>
    </citation>
    <scope>NUCLEOTIDE SEQUENCE [LARGE SCALE GENOMIC DNA]</scope>
    <source>
        <strain evidence="2 3">FT29W</strain>
    </source>
</reference>
<feature type="transmembrane region" description="Helical" evidence="1">
    <location>
        <begin position="21"/>
        <end position="43"/>
    </location>
</feature>
<evidence type="ECO:0000313" key="2">
    <source>
        <dbReference type="EMBL" id="MQA37280.1"/>
    </source>
</evidence>
<gene>
    <name evidence="2" type="ORF">GEV02_03890</name>
</gene>
<dbReference type="AlphaFoldDB" id="A0A6A7MX18"/>
<dbReference type="RefSeq" id="WP_152836619.1">
    <property type="nucleotide sequence ID" value="NZ_WHUG01000001.1"/>
</dbReference>
<dbReference type="Proteomes" id="UP000440498">
    <property type="component" value="Unassembled WGS sequence"/>
</dbReference>
<feature type="transmembrane region" description="Helical" evidence="1">
    <location>
        <begin position="128"/>
        <end position="146"/>
    </location>
</feature>
<proteinExistence type="predicted"/>
<keyword evidence="3" id="KW-1185">Reference proteome</keyword>
<evidence type="ECO:0000256" key="1">
    <source>
        <dbReference type="SAM" id="Phobius"/>
    </source>
</evidence>